<dbReference type="EMBL" id="CP110615">
    <property type="protein sequence ID" value="UZJ24170.1"/>
    <property type="molecule type" value="Genomic_DNA"/>
</dbReference>
<dbReference type="PANTHER" id="PTHR43877:SF2">
    <property type="entry name" value="AMINOALKYLPHOSPHONATE N-ACETYLTRANSFERASE-RELATED"/>
    <property type="match status" value="1"/>
</dbReference>
<dbReference type="SUPFAM" id="SSF55729">
    <property type="entry name" value="Acyl-CoA N-acyltransferases (Nat)"/>
    <property type="match status" value="1"/>
</dbReference>
<keyword evidence="1" id="KW-0808">Transferase</keyword>
<evidence type="ECO:0000313" key="5">
    <source>
        <dbReference type="Proteomes" id="UP001164965"/>
    </source>
</evidence>
<evidence type="ECO:0000256" key="1">
    <source>
        <dbReference type="ARBA" id="ARBA00022679"/>
    </source>
</evidence>
<keyword evidence="2" id="KW-0012">Acyltransferase</keyword>
<dbReference type="InterPro" id="IPR050832">
    <property type="entry name" value="Bact_Acetyltransf"/>
</dbReference>
<proteinExistence type="predicted"/>
<evidence type="ECO:0000313" key="4">
    <source>
        <dbReference type="EMBL" id="UZJ24170.1"/>
    </source>
</evidence>
<dbReference type="RefSeq" id="WP_265382277.1">
    <property type="nucleotide sequence ID" value="NZ_CP110615.1"/>
</dbReference>
<organism evidence="4 5">
    <name type="scientific">Rhodococcus antarcticus</name>
    <dbReference type="NCBI Taxonomy" id="2987751"/>
    <lineage>
        <taxon>Bacteria</taxon>
        <taxon>Bacillati</taxon>
        <taxon>Actinomycetota</taxon>
        <taxon>Actinomycetes</taxon>
        <taxon>Mycobacteriales</taxon>
        <taxon>Nocardiaceae</taxon>
        <taxon>Rhodococcus</taxon>
    </lineage>
</organism>
<dbReference type="Proteomes" id="UP001164965">
    <property type="component" value="Chromosome"/>
</dbReference>
<dbReference type="InterPro" id="IPR016181">
    <property type="entry name" value="Acyl_CoA_acyltransferase"/>
</dbReference>
<dbReference type="PROSITE" id="PS51186">
    <property type="entry name" value="GNAT"/>
    <property type="match status" value="1"/>
</dbReference>
<sequence>MHELTVRPRRAADLPALVEVLRAVHTQDGYPTVWPLDPAAWLDPPGLLRAWVAEASGVVVAHGALKDDVDGVRWVSRLFTDPAVRGSGAAGALLDVAVAANGPGLLLDVVDDASGAIGFYERRGWRLLERRAATWRDARGGSPLVRVYTAPVSGRGSGRP</sequence>
<dbReference type="PANTHER" id="PTHR43877">
    <property type="entry name" value="AMINOALKYLPHOSPHONATE N-ACETYLTRANSFERASE-RELATED-RELATED"/>
    <property type="match status" value="1"/>
</dbReference>
<evidence type="ECO:0000259" key="3">
    <source>
        <dbReference type="PROSITE" id="PS51186"/>
    </source>
</evidence>
<protein>
    <submittedName>
        <fullName evidence="4">GNAT family N-acetyltransferase</fullName>
    </submittedName>
</protein>
<dbReference type="Pfam" id="PF13508">
    <property type="entry name" value="Acetyltransf_7"/>
    <property type="match status" value="1"/>
</dbReference>
<dbReference type="Gene3D" id="3.40.630.30">
    <property type="match status" value="1"/>
</dbReference>
<feature type="domain" description="N-acetyltransferase" evidence="3">
    <location>
        <begin position="4"/>
        <end position="151"/>
    </location>
</feature>
<dbReference type="CDD" id="cd04301">
    <property type="entry name" value="NAT_SF"/>
    <property type="match status" value="1"/>
</dbReference>
<evidence type="ECO:0000256" key="2">
    <source>
        <dbReference type="ARBA" id="ARBA00023315"/>
    </source>
</evidence>
<name>A0ABY6NXS5_9NOCA</name>
<gene>
    <name evidence="4" type="ORF">RHODO2019_13525</name>
</gene>
<accession>A0ABY6NXS5</accession>
<reference evidence="4" key="1">
    <citation type="submission" date="2022-10" db="EMBL/GenBank/DDBJ databases">
        <title>Rhodococcus sp.75.</title>
        <authorList>
            <person name="Sun M."/>
        </authorList>
    </citation>
    <scope>NUCLEOTIDE SEQUENCE</scope>
    <source>
        <strain evidence="4">75</strain>
    </source>
</reference>
<keyword evidence="5" id="KW-1185">Reference proteome</keyword>
<dbReference type="InterPro" id="IPR000182">
    <property type="entry name" value="GNAT_dom"/>
</dbReference>